<evidence type="ECO:0000256" key="2">
    <source>
        <dbReference type="SAM" id="Phobius"/>
    </source>
</evidence>
<organism evidence="3 4">
    <name type="scientific">Candidatus Nitrosacidococcus tergens</name>
    <dbReference type="NCBI Taxonomy" id="553981"/>
    <lineage>
        <taxon>Bacteria</taxon>
        <taxon>Pseudomonadati</taxon>
        <taxon>Pseudomonadota</taxon>
        <taxon>Gammaproteobacteria</taxon>
        <taxon>Chromatiales</taxon>
        <taxon>Chromatiaceae</taxon>
        <taxon>Candidatus Nitrosacidococcus</taxon>
    </lineage>
</organism>
<evidence type="ECO:0000256" key="1">
    <source>
        <dbReference type="SAM" id="Coils"/>
    </source>
</evidence>
<dbReference type="GO" id="GO:0043683">
    <property type="term" value="P:type IV pilus assembly"/>
    <property type="evidence" value="ECO:0007669"/>
    <property type="project" value="InterPro"/>
</dbReference>
<dbReference type="PANTHER" id="PTHR39555:SF1">
    <property type="entry name" value="TYPE IV PILUS INNER MEMBRANE COMPONENT PILO"/>
    <property type="match status" value="1"/>
</dbReference>
<dbReference type="AlphaFoldDB" id="A0A7G1Q732"/>
<accession>A0A7G1Q732</accession>
<keyword evidence="2" id="KW-1133">Transmembrane helix</keyword>
<dbReference type="RefSeq" id="WP_197744476.1">
    <property type="nucleotide sequence ID" value="NZ_LR778175.1"/>
</dbReference>
<reference evidence="3 4" key="1">
    <citation type="submission" date="2020-03" db="EMBL/GenBank/DDBJ databases">
        <authorList>
            <person name="Picone N."/>
        </authorList>
    </citation>
    <scope>NUCLEOTIDE SEQUENCE [LARGE SCALE GENOMIC DNA]</scope>
    <source>
        <strain evidence="3">NSCAC1</strain>
    </source>
</reference>
<keyword evidence="2" id="KW-0472">Membrane</keyword>
<dbReference type="Gene3D" id="3.30.70.60">
    <property type="match status" value="1"/>
</dbReference>
<dbReference type="EMBL" id="LR778175">
    <property type="protein sequence ID" value="CAB1274234.1"/>
    <property type="molecule type" value="Genomic_DNA"/>
</dbReference>
<keyword evidence="2" id="KW-0812">Transmembrane</keyword>
<dbReference type="Pfam" id="PF04350">
    <property type="entry name" value="PilO"/>
    <property type="match status" value="1"/>
</dbReference>
<proteinExistence type="predicted"/>
<gene>
    <name evidence="3" type="ORF">NSCAC_0066</name>
</gene>
<keyword evidence="1" id="KW-0175">Coiled coil</keyword>
<dbReference type="Gene3D" id="1.10.287.540">
    <property type="entry name" value="Helix hairpin bin"/>
    <property type="match status" value="1"/>
</dbReference>
<dbReference type="KEGG" id="ntg:NSCAC_0066"/>
<keyword evidence="4" id="KW-1185">Reference proteome</keyword>
<sequence length="202" mass="23259">MDLDFNDIDNWSITTKIIFILCTCLIIAVGGYFIFTQDQIQQLKNLENQEQQLKASFQTRQLQASKLPNYKEEIGNLETSFNEMLHQLPDKAEISSLLTDISQAGKVSGLEFEFFRPGQEKIERFYAELSIQIQVLGHYHQFGEFISKVAALPHIVTFHNFSIKRGKADVLVMTATARTYRYLDDTERQANEADSIKKKNKL</sequence>
<evidence type="ECO:0000313" key="3">
    <source>
        <dbReference type="EMBL" id="CAB1274234.1"/>
    </source>
</evidence>
<dbReference type="PANTHER" id="PTHR39555">
    <property type="entry name" value="FIMBRIAL ASSEMBLY PROTEIN PILO-LIKE PROTEIN-RELATED"/>
    <property type="match status" value="1"/>
</dbReference>
<feature type="transmembrane region" description="Helical" evidence="2">
    <location>
        <begin position="17"/>
        <end position="35"/>
    </location>
</feature>
<dbReference type="Proteomes" id="UP000516072">
    <property type="component" value="Chromosome"/>
</dbReference>
<dbReference type="InterPro" id="IPR014717">
    <property type="entry name" value="Transl_elong_EF1B/ribsomal_bS6"/>
</dbReference>
<dbReference type="GO" id="GO:0043107">
    <property type="term" value="P:type IV pilus-dependent motility"/>
    <property type="evidence" value="ECO:0007669"/>
    <property type="project" value="InterPro"/>
</dbReference>
<protein>
    <submittedName>
        <fullName evidence="3">Pilus assembly protein PilO</fullName>
    </submittedName>
</protein>
<feature type="coiled-coil region" evidence="1">
    <location>
        <begin position="36"/>
        <end position="63"/>
    </location>
</feature>
<evidence type="ECO:0000313" key="4">
    <source>
        <dbReference type="Proteomes" id="UP000516072"/>
    </source>
</evidence>
<dbReference type="InterPro" id="IPR007445">
    <property type="entry name" value="PilO"/>
</dbReference>
<dbReference type="PIRSF" id="PIRSF016482">
    <property type="entry name" value="PilO"/>
    <property type="match status" value="1"/>
</dbReference>
<name>A0A7G1Q732_9GAMM</name>